<accession>A0A953HSL0</accession>
<evidence type="ECO:0000313" key="11">
    <source>
        <dbReference type="Proteomes" id="UP000753961"/>
    </source>
</evidence>
<feature type="transmembrane region" description="Helical" evidence="8">
    <location>
        <begin position="93"/>
        <end position="112"/>
    </location>
</feature>
<comment type="function">
    <text evidence="8">Conversion of 1,4-dihydroxy-2-naphthoate (DHNA) to demethylmenaquinone (DMK).</text>
</comment>
<feature type="transmembrane region" description="Helical" evidence="8">
    <location>
        <begin position="151"/>
        <end position="169"/>
    </location>
</feature>
<keyword evidence="11" id="KW-1185">Reference proteome</keyword>
<dbReference type="InterPro" id="IPR004657">
    <property type="entry name" value="MenA"/>
</dbReference>
<dbReference type="PANTHER" id="PTHR13929">
    <property type="entry name" value="1,4-DIHYDROXY-2-NAPHTHOATE OCTAPRENYLTRANSFERASE"/>
    <property type="match status" value="1"/>
</dbReference>
<dbReference type="InterPro" id="IPR000537">
    <property type="entry name" value="UbiA_prenyltransferase"/>
</dbReference>
<evidence type="ECO:0000313" key="10">
    <source>
        <dbReference type="EMBL" id="MBY5957580.1"/>
    </source>
</evidence>
<dbReference type="PIRSF" id="PIRSF005355">
    <property type="entry name" value="UBIAD1"/>
    <property type="match status" value="1"/>
</dbReference>
<feature type="transmembrane region" description="Helical" evidence="8">
    <location>
        <begin position="279"/>
        <end position="297"/>
    </location>
</feature>
<dbReference type="Pfam" id="PF01040">
    <property type="entry name" value="UbiA"/>
    <property type="match status" value="1"/>
</dbReference>
<comment type="catalytic activity">
    <reaction evidence="8">
        <text>an all-trans-polyprenyl diphosphate + 1,4-dihydroxy-2-naphthoate + H(+) = a 2-demethylmenaquinol + CO2 + diphosphate</text>
        <dbReference type="Rhea" id="RHEA:26478"/>
        <dbReference type="Rhea" id="RHEA-COMP:9563"/>
        <dbReference type="Rhea" id="RHEA-COMP:9564"/>
        <dbReference type="ChEBI" id="CHEBI:11173"/>
        <dbReference type="ChEBI" id="CHEBI:15378"/>
        <dbReference type="ChEBI" id="CHEBI:16526"/>
        <dbReference type="ChEBI" id="CHEBI:33019"/>
        <dbReference type="ChEBI" id="CHEBI:55437"/>
        <dbReference type="ChEBI" id="CHEBI:58914"/>
        <dbReference type="EC" id="2.5.1.74"/>
    </reaction>
</comment>
<keyword evidence="6 8" id="KW-1133">Transmembrane helix</keyword>
<feature type="transmembrane region" description="Helical" evidence="8">
    <location>
        <begin position="118"/>
        <end position="139"/>
    </location>
</feature>
<evidence type="ECO:0000256" key="5">
    <source>
        <dbReference type="ARBA" id="ARBA00022692"/>
    </source>
</evidence>
<evidence type="ECO:0000256" key="2">
    <source>
        <dbReference type="ARBA" id="ARBA00022428"/>
    </source>
</evidence>
<dbReference type="InterPro" id="IPR026046">
    <property type="entry name" value="UBIAD1"/>
</dbReference>
<comment type="subcellular location">
    <subcellularLocation>
        <location evidence="8">Cell membrane</location>
        <topology evidence="8">Multi-pass membrane protein</topology>
    </subcellularLocation>
    <subcellularLocation>
        <location evidence="1">Membrane</location>
        <topology evidence="1">Multi-pass membrane protein</topology>
    </subcellularLocation>
</comment>
<evidence type="ECO:0000256" key="6">
    <source>
        <dbReference type="ARBA" id="ARBA00022989"/>
    </source>
</evidence>
<dbReference type="Gene3D" id="1.10.357.140">
    <property type="entry name" value="UbiA prenyltransferase"/>
    <property type="match status" value="1"/>
</dbReference>
<keyword evidence="3 8" id="KW-1003">Cell membrane</keyword>
<evidence type="ECO:0000256" key="4">
    <source>
        <dbReference type="ARBA" id="ARBA00022679"/>
    </source>
</evidence>
<keyword evidence="2 8" id="KW-0474">Menaquinone biosynthesis</keyword>
<feature type="transmembrane region" description="Helical" evidence="8">
    <location>
        <begin position="12"/>
        <end position="32"/>
    </location>
</feature>
<dbReference type="EC" id="2.5.1.74" evidence="8 9"/>
<dbReference type="PANTHER" id="PTHR13929:SF0">
    <property type="entry name" value="UBIA PRENYLTRANSFERASE DOMAIN-CONTAINING PROTEIN 1"/>
    <property type="match status" value="1"/>
</dbReference>
<feature type="transmembrane region" description="Helical" evidence="8">
    <location>
        <begin position="175"/>
        <end position="194"/>
    </location>
</feature>
<proteinExistence type="inferred from homology"/>
<reference evidence="10" key="1">
    <citation type="submission" date="2021-06" db="EMBL/GenBank/DDBJ databases">
        <title>44 bacteria genomes isolated from Dapeng, Shenzhen.</title>
        <authorList>
            <person name="Zheng W."/>
            <person name="Yu S."/>
            <person name="Huang Y."/>
        </authorList>
    </citation>
    <scope>NUCLEOTIDE SEQUENCE</scope>
    <source>
        <strain evidence="10">DP5N28-2</strain>
    </source>
</reference>
<dbReference type="Proteomes" id="UP000753961">
    <property type="component" value="Unassembled WGS sequence"/>
</dbReference>
<evidence type="ECO:0000256" key="9">
    <source>
        <dbReference type="NCBIfam" id="TIGR00751"/>
    </source>
</evidence>
<comment type="caution">
    <text evidence="10">The sequence shown here is derived from an EMBL/GenBank/DDBJ whole genome shotgun (WGS) entry which is preliminary data.</text>
</comment>
<dbReference type="GO" id="GO:0005886">
    <property type="term" value="C:plasma membrane"/>
    <property type="evidence" value="ECO:0007669"/>
    <property type="project" value="UniProtKB-SubCell"/>
</dbReference>
<dbReference type="EMBL" id="JAHVHU010000005">
    <property type="protein sequence ID" value="MBY5957580.1"/>
    <property type="molecule type" value="Genomic_DNA"/>
</dbReference>
<protein>
    <recommendedName>
        <fullName evidence="8 9">1,4-dihydroxy-2-naphthoate octaprenyltransferase</fullName>
        <shortName evidence="8">DHNA-octaprenyltransferase</shortName>
        <ecNumber evidence="8 9">2.5.1.74</ecNumber>
    </recommendedName>
</protein>
<dbReference type="InterPro" id="IPR044878">
    <property type="entry name" value="UbiA_sf"/>
</dbReference>
<keyword evidence="7 8" id="KW-0472">Membrane</keyword>
<keyword evidence="5 8" id="KW-0812">Transmembrane</keyword>
<feature type="transmembrane region" description="Helical" evidence="8">
    <location>
        <begin position="38"/>
        <end position="58"/>
    </location>
</feature>
<evidence type="ECO:0000256" key="8">
    <source>
        <dbReference type="HAMAP-Rule" id="MF_01937"/>
    </source>
</evidence>
<dbReference type="GO" id="GO:0009234">
    <property type="term" value="P:menaquinone biosynthetic process"/>
    <property type="evidence" value="ECO:0007669"/>
    <property type="project" value="UniProtKB-UniRule"/>
</dbReference>
<name>A0A953HSL0_9BACT</name>
<feature type="transmembrane region" description="Helical" evidence="8">
    <location>
        <begin position="246"/>
        <end position="267"/>
    </location>
</feature>
<dbReference type="AlphaFoldDB" id="A0A953HSL0"/>
<organism evidence="10 11">
    <name type="scientific">Membranihabitans marinus</name>
    <dbReference type="NCBI Taxonomy" id="1227546"/>
    <lineage>
        <taxon>Bacteria</taxon>
        <taxon>Pseudomonadati</taxon>
        <taxon>Bacteroidota</taxon>
        <taxon>Saprospiria</taxon>
        <taxon>Saprospirales</taxon>
        <taxon>Saprospiraceae</taxon>
        <taxon>Membranihabitans</taxon>
    </lineage>
</organism>
<dbReference type="HAMAP" id="MF_01937">
    <property type="entry name" value="MenA_1"/>
    <property type="match status" value="1"/>
</dbReference>
<evidence type="ECO:0000256" key="7">
    <source>
        <dbReference type="ARBA" id="ARBA00023136"/>
    </source>
</evidence>
<feature type="transmembrane region" description="Helical" evidence="8">
    <location>
        <begin position="221"/>
        <end position="240"/>
    </location>
</feature>
<evidence type="ECO:0000256" key="3">
    <source>
        <dbReference type="ARBA" id="ARBA00022475"/>
    </source>
</evidence>
<keyword evidence="4 8" id="KW-0808">Transferase</keyword>
<dbReference type="GO" id="GO:0042371">
    <property type="term" value="P:vitamin K biosynthetic process"/>
    <property type="evidence" value="ECO:0007669"/>
    <property type="project" value="TreeGrafter"/>
</dbReference>
<dbReference type="NCBIfam" id="TIGR00751">
    <property type="entry name" value="menA"/>
    <property type="match status" value="1"/>
</dbReference>
<comment type="similarity">
    <text evidence="8">Belongs to the MenA family. Type 1 subfamily.</text>
</comment>
<gene>
    <name evidence="8 10" type="primary">menA</name>
    <name evidence="10" type="ORF">KUV50_05495</name>
</gene>
<evidence type="ECO:0000256" key="1">
    <source>
        <dbReference type="ARBA" id="ARBA00004141"/>
    </source>
</evidence>
<sequence>MSTWNAWVHAARLRTLPLALSCVLMGGFLAYADGRVDGIAFMLAIVTTVLLQVLSNFANDYGDYASGVDLSGRVGPVRALQGGHLTMSQMRSALFTTSLLAFISGLSLLLVADIPTGGLITLLMVGLLAIIAAITYTIGKRPYGYIGLGDLSVFIFFGLAGVLGSHYVINGTFDAQNILLAASCGFFSVGVLNLNNIRDLEADKVHHKNTLPVWLGRKKAVIYHIVLLTSGWMTALGYHFLNYTSWHQFIFVLALPFFVFNVQRLISQKQDSIDPLLKQLALSTLLFVLLHGLGWVIA</sequence>
<dbReference type="RefSeq" id="WP_222579099.1">
    <property type="nucleotide sequence ID" value="NZ_JAHVHU010000005.1"/>
</dbReference>
<dbReference type="GO" id="GO:0046428">
    <property type="term" value="F:1,4-dihydroxy-2-naphthoate polyprenyltransferase activity"/>
    <property type="evidence" value="ECO:0007669"/>
    <property type="project" value="UniProtKB-UniRule"/>
</dbReference>
<dbReference type="CDD" id="cd13962">
    <property type="entry name" value="PT_UbiA_UBIAD1"/>
    <property type="match status" value="1"/>
</dbReference>
<comment type="pathway">
    <text evidence="8">Quinol/quinone metabolism; menaquinone biosynthesis; menaquinol from 1,4-dihydroxy-2-naphthoate: step 1/2.</text>
</comment>